<sequence length="195" mass="22582">MVRLDGDDDVDVDRDGFGLEDGLEILERARPRCMPFRPAPPKTHPPLVLQECGTPFDQHSLTSSAAQASSGLAMPEEACRPRRTPFRPAPLKTRRPSFCRSAAPRSIDICSPARHHSELVQYRKRQHQCHRHRPLSACALLRYRLRARLHCDLQRRLLCHTRRHHPHLPFLHKVRRRRSPLCDVPPHPLSHHPLR</sequence>
<dbReference type="RefSeq" id="XP_007387523.1">
    <property type="nucleotide sequence ID" value="XM_007387461.1"/>
</dbReference>
<dbReference type="EMBL" id="JH687551">
    <property type="protein sequence ID" value="EIN05120.1"/>
    <property type="molecule type" value="Genomic_DNA"/>
</dbReference>
<name>R7S410_PUNST</name>
<dbReference type="GeneID" id="18877536"/>
<organism evidence="1 2">
    <name type="scientific">Punctularia strigosozonata (strain HHB-11173)</name>
    <name type="common">White-rot fungus</name>
    <dbReference type="NCBI Taxonomy" id="741275"/>
    <lineage>
        <taxon>Eukaryota</taxon>
        <taxon>Fungi</taxon>
        <taxon>Dikarya</taxon>
        <taxon>Basidiomycota</taxon>
        <taxon>Agaricomycotina</taxon>
        <taxon>Agaricomycetes</taxon>
        <taxon>Corticiales</taxon>
        <taxon>Punctulariaceae</taxon>
        <taxon>Punctularia</taxon>
    </lineage>
</organism>
<dbReference type="HOGENOM" id="CLU_1399393_0_0_1"/>
<dbReference type="AlphaFoldDB" id="R7S410"/>
<dbReference type="KEGG" id="psq:PUNSTDRAFT_122475"/>
<reference evidence="2" key="1">
    <citation type="journal article" date="2012" name="Science">
        <title>The Paleozoic origin of enzymatic lignin decomposition reconstructed from 31 fungal genomes.</title>
        <authorList>
            <person name="Floudas D."/>
            <person name="Binder M."/>
            <person name="Riley R."/>
            <person name="Barry K."/>
            <person name="Blanchette R.A."/>
            <person name="Henrissat B."/>
            <person name="Martinez A.T."/>
            <person name="Otillar R."/>
            <person name="Spatafora J.W."/>
            <person name="Yadav J.S."/>
            <person name="Aerts A."/>
            <person name="Benoit I."/>
            <person name="Boyd A."/>
            <person name="Carlson A."/>
            <person name="Copeland A."/>
            <person name="Coutinho P.M."/>
            <person name="de Vries R.P."/>
            <person name="Ferreira P."/>
            <person name="Findley K."/>
            <person name="Foster B."/>
            <person name="Gaskell J."/>
            <person name="Glotzer D."/>
            <person name="Gorecki P."/>
            <person name="Heitman J."/>
            <person name="Hesse C."/>
            <person name="Hori C."/>
            <person name="Igarashi K."/>
            <person name="Jurgens J.A."/>
            <person name="Kallen N."/>
            <person name="Kersten P."/>
            <person name="Kohler A."/>
            <person name="Kuees U."/>
            <person name="Kumar T.K.A."/>
            <person name="Kuo A."/>
            <person name="LaButti K."/>
            <person name="Larrondo L.F."/>
            <person name="Lindquist E."/>
            <person name="Ling A."/>
            <person name="Lombard V."/>
            <person name="Lucas S."/>
            <person name="Lundell T."/>
            <person name="Martin R."/>
            <person name="McLaughlin D.J."/>
            <person name="Morgenstern I."/>
            <person name="Morin E."/>
            <person name="Murat C."/>
            <person name="Nagy L.G."/>
            <person name="Nolan M."/>
            <person name="Ohm R.A."/>
            <person name="Patyshakuliyeva A."/>
            <person name="Rokas A."/>
            <person name="Ruiz-Duenas F.J."/>
            <person name="Sabat G."/>
            <person name="Salamov A."/>
            <person name="Samejima M."/>
            <person name="Schmutz J."/>
            <person name="Slot J.C."/>
            <person name="St John F."/>
            <person name="Stenlid J."/>
            <person name="Sun H."/>
            <person name="Sun S."/>
            <person name="Syed K."/>
            <person name="Tsang A."/>
            <person name="Wiebenga A."/>
            <person name="Young D."/>
            <person name="Pisabarro A."/>
            <person name="Eastwood D.C."/>
            <person name="Martin F."/>
            <person name="Cullen D."/>
            <person name="Grigoriev I.V."/>
            <person name="Hibbett D.S."/>
        </authorList>
    </citation>
    <scope>NUCLEOTIDE SEQUENCE [LARGE SCALE GENOMIC DNA]</scope>
    <source>
        <strain evidence="2">HHB-11173 SS5</strain>
    </source>
</reference>
<evidence type="ECO:0000313" key="2">
    <source>
        <dbReference type="Proteomes" id="UP000054196"/>
    </source>
</evidence>
<proteinExistence type="predicted"/>
<dbReference type="Proteomes" id="UP000054196">
    <property type="component" value="Unassembled WGS sequence"/>
</dbReference>
<accession>R7S410</accession>
<keyword evidence="2" id="KW-1185">Reference proteome</keyword>
<gene>
    <name evidence="1" type="ORF">PUNSTDRAFT_122475</name>
</gene>
<feature type="non-terminal residue" evidence="1">
    <location>
        <position position="195"/>
    </location>
</feature>
<evidence type="ECO:0000313" key="1">
    <source>
        <dbReference type="EMBL" id="EIN05120.1"/>
    </source>
</evidence>
<protein>
    <submittedName>
        <fullName evidence="1">Uncharacterized protein</fullName>
    </submittedName>
</protein>